<keyword evidence="8" id="KW-1185">Reference proteome</keyword>
<evidence type="ECO:0000256" key="5">
    <source>
        <dbReference type="ARBA" id="ARBA00023242"/>
    </source>
</evidence>
<feature type="region of interest" description="Disordered" evidence="6">
    <location>
        <begin position="1"/>
        <end position="21"/>
    </location>
</feature>
<keyword evidence="4" id="KW-0804">Transcription</keyword>
<dbReference type="Proteomes" id="UP000268162">
    <property type="component" value="Unassembled WGS sequence"/>
</dbReference>
<name>A0A4P9ZVI6_9FUNG</name>
<evidence type="ECO:0000256" key="2">
    <source>
        <dbReference type="ARBA" id="ARBA00008048"/>
    </source>
</evidence>
<protein>
    <submittedName>
        <fullName evidence="7">Uncharacterized protein</fullName>
    </submittedName>
</protein>
<evidence type="ECO:0000256" key="6">
    <source>
        <dbReference type="SAM" id="MobiDB-lite"/>
    </source>
</evidence>
<dbReference type="InterPro" id="IPR021627">
    <property type="entry name" value="Mediator_Med27"/>
</dbReference>
<accession>A0A4P9ZVI6</accession>
<comment type="subcellular location">
    <subcellularLocation>
        <location evidence="1">Nucleus</location>
    </subcellularLocation>
</comment>
<keyword evidence="5" id="KW-0539">Nucleus</keyword>
<dbReference type="GO" id="GO:0016592">
    <property type="term" value="C:mediator complex"/>
    <property type="evidence" value="ECO:0007669"/>
    <property type="project" value="InterPro"/>
</dbReference>
<dbReference type="AlphaFoldDB" id="A0A4P9ZVI6"/>
<sequence length="272" mass="29513">MASGPPAPPATATNTGGLPGKVIPPEMECEAIDHLMKLLIRTQAAVKDVYKKAPALRTQDLPNGPLVAVLSPKSTGAAPALLANLQQPPPFPVLASPADTIQLVTAQLGKWLENQRQRLPAGVTLTATPLTEFFQQLEFKIEVGQVFHVHILVTYSLAPEDKAGLPFRLQDIHVLGSSELITPSFTSEYAVFKRLSRLFMVHFSTLAVVGHGDALAEFMGWLPAYLGLFVEPCHGCQCILRMNEEDMFLYPPILRLTGPEGLSTVPYHLGCS</sequence>
<evidence type="ECO:0000256" key="4">
    <source>
        <dbReference type="ARBA" id="ARBA00023163"/>
    </source>
</evidence>
<evidence type="ECO:0000256" key="1">
    <source>
        <dbReference type="ARBA" id="ARBA00004123"/>
    </source>
</evidence>
<organism evidence="7 8">
    <name type="scientific">Dimargaris cristalligena</name>
    <dbReference type="NCBI Taxonomy" id="215637"/>
    <lineage>
        <taxon>Eukaryota</taxon>
        <taxon>Fungi</taxon>
        <taxon>Fungi incertae sedis</taxon>
        <taxon>Zoopagomycota</taxon>
        <taxon>Kickxellomycotina</taxon>
        <taxon>Dimargaritomycetes</taxon>
        <taxon>Dimargaritales</taxon>
        <taxon>Dimargaritaceae</taxon>
        <taxon>Dimargaris</taxon>
    </lineage>
</organism>
<evidence type="ECO:0000256" key="3">
    <source>
        <dbReference type="ARBA" id="ARBA00023015"/>
    </source>
</evidence>
<gene>
    <name evidence="7" type="ORF">BJ085DRAFT_38232</name>
</gene>
<dbReference type="EMBL" id="ML002473">
    <property type="protein sequence ID" value="RKP37593.1"/>
    <property type="molecule type" value="Genomic_DNA"/>
</dbReference>
<evidence type="ECO:0000313" key="7">
    <source>
        <dbReference type="EMBL" id="RKP37593.1"/>
    </source>
</evidence>
<dbReference type="Pfam" id="PF11571">
    <property type="entry name" value="Med27"/>
    <property type="match status" value="1"/>
</dbReference>
<comment type="similarity">
    <text evidence="2">Belongs to the Mediator complex subunit 27 family.</text>
</comment>
<keyword evidence="3" id="KW-0805">Transcription regulation</keyword>
<reference evidence="8" key="1">
    <citation type="journal article" date="2018" name="Nat. Microbiol.">
        <title>Leveraging single-cell genomics to expand the fungal tree of life.</title>
        <authorList>
            <person name="Ahrendt S.R."/>
            <person name="Quandt C.A."/>
            <person name="Ciobanu D."/>
            <person name="Clum A."/>
            <person name="Salamov A."/>
            <person name="Andreopoulos B."/>
            <person name="Cheng J.F."/>
            <person name="Woyke T."/>
            <person name="Pelin A."/>
            <person name="Henrissat B."/>
            <person name="Reynolds N.K."/>
            <person name="Benny G.L."/>
            <person name="Smith M.E."/>
            <person name="James T.Y."/>
            <person name="Grigoriev I.V."/>
        </authorList>
    </citation>
    <scope>NUCLEOTIDE SEQUENCE [LARGE SCALE GENOMIC DNA]</scope>
    <source>
        <strain evidence="8">RSA 468</strain>
    </source>
</reference>
<evidence type="ECO:0000313" key="8">
    <source>
        <dbReference type="Proteomes" id="UP000268162"/>
    </source>
</evidence>
<proteinExistence type="inferred from homology"/>